<evidence type="ECO:0000256" key="7">
    <source>
        <dbReference type="ARBA" id="ARBA00023034"/>
    </source>
</evidence>
<keyword evidence="5" id="KW-0735">Signal-anchor</keyword>
<proteinExistence type="inferred from homology"/>
<keyword evidence="3" id="KW-0812">Transmembrane</keyword>
<organism evidence="11 12">
    <name type="scientific">Astrephomene gubernaculifera</name>
    <dbReference type="NCBI Taxonomy" id="47775"/>
    <lineage>
        <taxon>Eukaryota</taxon>
        <taxon>Viridiplantae</taxon>
        <taxon>Chlorophyta</taxon>
        <taxon>core chlorophytes</taxon>
        <taxon>Chlorophyceae</taxon>
        <taxon>CS clade</taxon>
        <taxon>Chlamydomonadales</taxon>
        <taxon>Astrephomenaceae</taxon>
        <taxon>Astrephomene</taxon>
    </lineage>
</organism>
<evidence type="ECO:0000313" key="11">
    <source>
        <dbReference type="EMBL" id="GFR40729.1"/>
    </source>
</evidence>
<evidence type="ECO:0000256" key="1">
    <source>
        <dbReference type="ARBA" id="ARBA00004323"/>
    </source>
</evidence>
<evidence type="ECO:0000256" key="2">
    <source>
        <dbReference type="ARBA" id="ARBA00009559"/>
    </source>
</evidence>
<protein>
    <recommendedName>
        <fullName evidence="13">Glycoprotein endo-alpha-1,2-mannosidase-like protein</fullName>
    </recommendedName>
</protein>
<name>A0AAD3HGR2_9CHLO</name>
<evidence type="ECO:0000256" key="9">
    <source>
        <dbReference type="SAM" id="MobiDB-lite"/>
    </source>
</evidence>
<comment type="caution">
    <text evidence="11">The sequence shown here is derived from an EMBL/GenBank/DDBJ whole genome shotgun (WGS) entry which is preliminary data.</text>
</comment>
<evidence type="ECO:0000256" key="10">
    <source>
        <dbReference type="SAM" id="SignalP"/>
    </source>
</evidence>
<feature type="signal peptide" evidence="10">
    <location>
        <begin position="1"/>
        <end position="26"/>
    </location>
</feature>
<dbReference type="InterPro" id="IPR026071">
    <property type="entry name" value="Glyco_Hydrolase_99"/>
</dbReference>
<keyword evidence="4" id="KW-0378">Hydrolase</keyword>
<dbReference type="GO" id="GO:0004559">
    <property type="term" value="F:alpha-mannosidase activity"/>
    <property type="evidence" value="ECO:0007669"/>
    <property type="project" value="TreeGrafter"/>
</dbReference>
<feature type="compositionally biased region" description="Low complexity" evidence="9">
    <location>
        <begin position="435"/>
        <end position="446"/>
    </location>
</feature>
<keyword evidence="10" id="KW-0732">Signal</keyword>
<evidence type="ECO:0000256" key="3">
    <source>
        <dbReference type="ARBA" id="ARBA00022692"/>
    </source>
</evidence>
<feature type="compositionally biased region" description="Gly residues" evidence="9">
    <location>
        <begin position="410"/>
        <end position="424"/>
    </location>
</feature>
<dbReference type="CDD" id="cd11574">
    <property type="entry name" value="GH99"/>
    <property type="match status" value="1"/>
</dbReference>
<evidence type="ECO:0000256" key="5">
    <source>
        <dbReference type="ARBA" id="ARBA00022968"/>
    </source>
</evidence>
<keyword evidence="7" id="KW-0333">Golgi apparatus</keyword>
<feature type="chain" id="PRO_5042122973" description="Glycoprotein endo-alpha-1,2-mannosidase-like protein" evidence="10">
    <location>
        <begin position="27"/>
        <end position="463"/>
    </location>
</feature>
<evidence type="ECO:0000313" key="12">
    <source>
        <dbReference type="Proteomes" id="UP001054857"/>
    </source>
</evidence>
<evidence type="ECO:0000256" key="4">
    <source>
        <dbReference type="ARBA" id="ARBA00022801"/>
    </source>
</evidence>
<dbReference type="EMBL" id="BMAR01000001">
    <property type="protein sequence ID" value="GFR40729.1"/>
    <property type="molecule type" value="Genomic_DNA"/>
</dbReference>
<gene>
    <name evidence="11" type="ORF">Agub_g1338</name>
</gene>
<evidence type="ECO:0000256" key="8">
    <source>
        <dbReference type="ARBA" id="ARBA00023136"/>
    </source>
</evidence>
<keyword evidence="8" id="KW-0472">Membrane</keyword>
<feature type="region of interest" description="Disordered" evidence="9">
    <location>
        <begin position="387"/>
        <end position="463"/>
    </location>
</feature>
<dbReference type="Proteomes" id="UP001054857">
    <property type="component" value="Unassembled WGS sequence"/>
</dbReference>
<dbReference type="PANTHER" id="PTHR13572">
    <property type="entry name" value="ENDO-ALPHA-1,2-MANNOSIDASE"/>
    <property type="match status" value="1"/>
</dbReference>
<keyword evidence="6" id="KW-1133">Transmembrane helix</keyword>
<dbReference type="GO" id="GO:0000139">
    <property type="term" value="C:Golgi membrane"/>
    <property type="evidence" value="ECO:0007669"/>
    <property type="project" value="UniProtKB-SubCell"/>
</dbReference>
<comment type="subcellular location">
    <subcellularLocation>
        <location evidence="1">Golgi apparatus membrane</location>
        <topology evidence="1">Single-pass type II membrane protein</topology>
    </subcellularLocation>
</comment>
<evidence type="ECO:0000256" key="6">
    <source>
        <dbReference type="ARBA" id="ARBA00022989"/>
    </source>
</evidence>
<evidence type="ECO:0008006" key="13">
    <source>
        <dbReference type="Google" id="ProtNLM"/>
    </source>
</evidence>
<dbReference type="Gene3D" id="3.20.20.80">
    <property type="entry name" value="Glycosidases"/>
    <property type="match status" value="1"/>
</dbReference>
<dbReference type="Pfam" id="PF16317">
    <property type="entry name" value="Glyco_hydro_99"/>
    <property type="match status" value="1"/>
</dbReference>
<reference evidence="11 12" key="1">
    <citation type="journal article" date="2021" name="Sci. Rep.">
        <title>Genome sequencing of the multicellular alga Astrephomene provides insights into convergent evolution of germ-soma differentiation.</title>
        <authorList>
            <person name="Yamashita S."/>
            <person name="Yamamoto K."/>
            <person name="Matsuzaki R."/>
            <person name="Suzuki S."/>
            <person name="Yamaguchi H."/>
            <person name="Hirooka S."/>
            <person name="Minakuchi Y."/>
            <person name="Miyagishima S."/>
            <person name="Kawachi M."/>
            <person name="Toyoda A."/>
            <person name="Nozaki H."/>
        </authorList>
    </citation>
    <scope>NUCLEOTIDE SEQUENCE [LARGE SCALE GENOMIC DNA]</scope>
    <source>
        <strain evidence="11 12">NIES-4017</strain>
    </source>
</reference>
<comment type="similarity">
    <text evidence="2">Belongs to the glycosyl hydrolase 99 family.</text>
</comment>
<sequence>MHLSIWTSFAFYALATLLQCCQRAASGSDIPPPYRVHAFYYLWYGEPSTGTWAHWDHEVLSHWDPNVAAQYPQGMRFEPPDCLHSPFYPLRGPYSSASTDLIRQHLREMEAYGIGVLVASWWGPSWRQGSHDTQRINTDDRIAKVIREIEVTGSPVRVAFHLEPYEGRTKETVHADLSYLSSRYGQSSAVLRINGRPAYYVYDSYRLPASDWAQLLLPGAGPLSVRGTPADGFFLGLWLNKNDGDDNILPGGFEGFYTYFSSEQVSYGSNPQHWPAMQMWATRHGRIFVPSIGPGYNDGKIRPWNLQATRTRDDGDRYRRLWDIAIALGVPFVSITSYNEWGEGTQIEPAVPRLPRQECAYLDYEPQGAYLYLEITRNGTQRLAERLAPGSGEGEGTEGGGVAEEMQVEGNGGGGGNDGGGGDTGRGEAEGSEGGAAAAMCDSTEGSGREGGKGEGKERPGSS</sequence>
<dbReference type="AlphaFoldDB" id="A0AAD3HGR2"/>
<feature type="compositionally biased region" description="Basic and acidic residues" evidence="9">
    <location>
        <begin position="447"/>
        <end position="463"/>
    </location>
</feature>
<keyword evidence="12" id="KW-1185">Reference proteome</keyword>
<accession>A0AAD3HGR2</accession>
<feature type="compositionally biased region" description="Gly residues" evidence="9">
    <location>
        <begin position="391"/>
        <end position="402"/>
    </location>
</feature>
<dbReference type="PANTHER" id="PTHR13572:SF4">
    <property type="entry name" value="RE57134P"/>
    <property type="match status" value="1"/>
</dbReference>